<accession>A0ABP6L3J4</accession>
<dbReference type="PANTHER" id="PTHR43662:SF3">
    <property type="entry name" value="DOMAIN PROTEIN, PUTATIVE (AFU_ORTHOLOGUE AFUA_6G11970)-RELATED"/>
    <property type="match status" value="1"/>
</dbReference>
<gene>
    <name evidence="3" type="ORF">GCM10017559_65820</name>
</gene>
<feature type="domain" description="F5/8 type C" evidence="2">
    <location>
        <begin position="44"/>
        <end position="176"/>
    </location>
</feature>
<dbReference type="EMBL" id="BAAAWD010000019">
    <property type="protein sequence ID" value="GAA3030059.1"/>
    <property type="molecule type" value="Genomic_DNA"/>
</dbReference>
<reference evidence="4" key="1">
    <citation type="journal article" date="2019" name="Int. J. Syst. Evol. Microbiol.">
        <title>The Global Catalogue of Microorganisms (GCM) 10K type strain sequencing project: providing services to taxonomists for standard genome sequencing and annotation.</title>
        <authorList>
            <consortium name="The Broad Institute Genomics Platform"/>
            <consortium name="The Broad Institute Genome Sequencing Center for Infectious Disease"/>
            <person name="Wu L."/>
            <person name="Ma J."/>
        </authorList>
    </citation>
    <scope>NUCLEOTIDE SEQUENCE [LARGE SCALE GENOMIC DNA]</scope>
    <source>
        <strain evidence="4">JCM 3106</strain>
    </source>
</reference>
<evidence type="ECO:0000313" key="4">
    <source>
        <dbReference type="Proteomes" id="UP001499930"/>
    </source>
</evidence>
<sequence>MSTTASRGIRAGRASVVRRVRRLSLAGVLVGLLSTSVLSVTSPAAAAEVPLSQGRDAVASSAERGDLSAAAAVDGKPGTRWGSAFGDPQWLAVDLGRSTAIKKIVINWENAYATAFQIQTAADGDGPWKTVYGTTAGKGGVQTIDVSATGRFVRLYATKRSGRYGVSLWEFQVFGTGSGTPTPTPKPTSTTRPTPGATPTSTPTSTARPTPSATPTSTPTSTARPTPSASPTTTAPAGGWVPVDQAAWKKALDAYHKVAPRPVPAGIVRVPEFQTNCEVANLAKDDPIVLPGLSGASHMHTFFGPKVTAATTTEDLLAGSTNCDAPGDNSAYWVPTLMRDGKPVPMKNFRVYYGARLKDPSEVVPFPPGLVAVQGDAKRQVATPKNASGQFWCAGSAETGRSADGNWPVCARGGNLIYQMTFQDCWDGKHIDSPDHKSHMAPMKDGRCSGAHPVAVPSISLMVGYDSLGGDGLALASGLPSSMHGDFMNAWKPETLGALVKICINAKAKCGTTPGWDR</sequence>
<evidence type="ECO:0000256" key="1">
    <source>
        <dbReference type="SAM" id="MobiDB-lite"/>
    </source>
</evidence>
<dbReference type="InterPro" id="IPR000421">
    <property type="entry name" value="FA58C"/>
</dbReference>
<feature type="region of interest" description="Disordered" evidence="1">
    <location>
        <begin position="175"/>
        <end position="240"/>
    </location>
</feature>
<organism evidence="3 4">
    <name type="scientific">Streptosporangium longisporum</name>
    <dbReference type="NCBI Taxonomy" id="46187"/>
    <lineage>
        <taxon>Bacteria</taxon>
        <taxon>Bacillati</taxon>
        <taxon>Actinomycetota</taxon>
        <taxon>Actinomycetes</taxon>
        <taxon>Streptosporangiales</taxon>
        <taxon>Streptosporangiaceae</taxon>
        <taxon>Streptosporangium</taxon>
    </lineage>
</organism>
<evidence type="ECO:0000259" key="2">
    <source>
        <dbReference type="PROSITE" id="PS50022"/>
    </source>
</evidence>
<dbReference type="Gene3D" id="2.60.120.260">
    <property type="entry name" value="Galactose-binding domain-like"/>
    <property type="match status" value="1"/>
</dbReference>
<feature type="compositionally biased region" description="Low complexity" evidence="1">
    <location>
        <begin position="187"/>
        <end position="239"/>
    </location>
</feature>
<dbReference type="PANTHER" id="PTHR43662">
    <property type="match status" value="1"/>
</dbReference>
<dbReference type="InterPro" id="IPR018535">
    <property type="entry name" value="DUF1996"/>
</dbReference>
<comment type="caution">
    <text evidence="3">The sequence shown here is derived from an EMBL/GenBank/DDBJ whole genome shotgun (WGS) entry which is preliminary data.</text>
</comment>
<dbReference type="RefSeq" id="WP_344903068.1">
    <property type="nucleotide sequence ID" value="NZ_BAAAWD010000019.1"/>
</dbReference>
<proteinExistence type="predicted"/>
<keyword evidence="4" id="KW-1185">Reference proteome</keyword>
<dbReference type="InterPro" id="IPR008979">
    <property type="entry name" value="Galactose-bd-like_sf"/>
</dbReference>
<dbReference type="PROSITE" id="PS50022">
    <property type="entry name" value="FA58C_3"/>
    <property type="match status" value="1"/>
</dbReference>
<dbReference type="Pfam" id="PF00754">
    <property type="entry name" value="F5_F8_type_C"/>
    <property type="match status" value="1"/>
</dbReference>
<protein>
    <recommendedName>
        <fullName evidence="2">F5/8 type C domain-containing protein</fullName>
    </recommendedName>
</protein>
<dbReference type="Pfam" id="PF09362">
    <property type="entry name" value="DUF1996"/>
    <property type="match status" value="1"/>
</dbReference>
<dbReference type="SUPFAM" id="SSF49785">
    <property type="entry name" value="Galactose-binding domain-like"/>
    <property type="match status" value="1"/>
</dbReference>
<evidence type="ECO:0000313" key="3">
    <source>
        <dbReference type="EMBL" id="GAA3030059.1"/>
    </source>
</evidence>
<name>A0ABP6L3J4_9ACTN</name>
<dbReference type="Proteomes" id="UP001499930">
    <property type="component" value="Unassembled WGS sequence"/>
</dbReference>